<protein>
    <submittedName>
        <fullName evidence="2">Uncharacterized protein</fullName>
    </submittedName>
</protein>
<comment type="caution">
    <text evidence="2">The sequence shown here is derived from an EMBL/GenBank/DDBJ whole genome shotgun (WGS) entry which is preliminary data.</text>
</comment>
<dbReference type="RefSeq" id="XP_007771978.1">
    <property type="nucleotide sequence ID" value="XM_007773788.1"/>
</dbReference>
<keyword evidence="3" id="KW-1185">Reference proteome</keyword>
<evidence type="ECO:0000313" key="3">
    <source>
        <dbReference type="Proteomes" id="UP000053558"/>
    </source>
</evidence>
<sequence>MSSIVKPSTVVLPTPTNSQGHVDTEVTENDLFPQESDTLIELLDHFRNELLRHKAEQLFRKPLKFCYPPEEASPPPTTDSLNEAPLTVNCGELALVYTFPDNAPILGFEEWLLECMIAADKARKHLKSTVRLKAISLKRSLLAAYHDLQLGKREEWMRQKLDLSSKTGSWITDTEKLATKSIETESDEDGSGSEEFGDTESEDISGEGTDSDEWTDEESVTAEDEDEGDPEGNSETVTVDTGV</sequence>
<dbReference type="AlphaFoldDB" id="A0A5M3MFL9"/>
<gene>
    <name evidence="2" type="ORF">CONPUDRAFT_156783</name>
</gene>
<dbReference type="Proteomes" id="UP000053558">
    <property type="component" value="Unassembled WGS sequence"/>
</dbReference>
<accession>A0A5M3MFL9</accession>
<proteinExistence type="predicted"/>
<dbReference type="GeneID" id="19203632"/>
<dbReference type="EMBL" id="JH711583">
    <property type="protein sequence ID" value="EIW77574.1"/>
    <property type="molecule type" value="Genomic_DNA"/>
</dbReference>
<evidence type="ECO:0000256" key="1">
    <source>
        <dbReference type="SAM" id="MobiDB-lite"/>
    </source>
</evidence>
<reference evidence="3" key="1">
    <citation type="journal article" date="2012" name="Science">
        <title>The Paleozoic origin of enzymatic lignin decomposition reconstructed from 31 fungal genomes.</title>
        <authorList>
            <person name="Floudas D."/>
            <person name="Binder M."/>
            <person name="Riley R."/>
            <person name="Barry K."/>
            <person name="Blanchette R.A."/>
            <person name="Henrissat B."/>
            <person name="Martinez A.T."/>
            <person name="Otillar R."/>
            <person name="Spatafora J.W."/>
            <person name="Yadav J.S."/>
            <person name="Aerts A."/>
            <person name="Benoit I."/>
            <person name="Boyd A."/>
            <person name="Carlson A."/>
            <person name="Copeland A."/>
            <person name="Coutinho P.M."/>
            <person name="de Vries R.P."/>
            <person name="Ferreira P."/>
            <person name="Findley K."/>
            <person name="Foster B."/>
            <person name="Gaskell J."/>
            <person name="Glotzer D."/>
            <person name="Gorecki P."/>
            <person name="Heitman J."/>
            <person name="Hesse C."/>
            <person name="Hori C."/>
            <person name="Igarashi K."/>
            <person name="Jurgens J.A."/>
            <person name="Kallen N."/>
            <person name="Kersten P."/>
            <person name="Kohler A."/>
            <person name="Kuees U."/>
            <person name="Kumar T.K.A."/>
            <person name="Kuo A."/>
            <person name="LaButti K."/>
            <person name="Larrondo L.F."/>
            <person name="Lindquist E."/>
            <person name="Ling A."/>
            <person name="Lombard V."/>
            <person name="Lucas S."/>
            <person name="Lundell T."/>
            <person name="Martin R."/>
            <person name="McLaughlin D.J."/>
            <person name="Morgenstern I."/>
            <person name="Morin E."/>
            <person name="Murat C."/>
            <person name="Nagy L.G."/>
            <person name="Nolan M."/>
            <person name="Ohm R.A."/>
            <person name="Patyshakuliyeva A."/>
            <person name="Rokas A."/>
            <person name="Ruiz-Duenas F.J."/>
            <person name="Sabat G."/>
            <person name="Salamov A."/>
            <person name="Samejima M."/>
            <person name="Schmutz J."/>
            <person name="Slot J.C."/>
            <person name="St John F."/>
            <person name="Stenlid J."/>
            <person name="Sun H."/>
            <person name="Sun S."/>
            <person name="Syed K."/>
            <person name="Tsang A."/>
            <person name="Wiebenga A."/>
            <person name="Young D."/>
            <person name="Pisabarro A."/>
            <person name="Eastwood D.C."/>
            <person name="Martin F."/>
            <person name="Cullen D."/>
            <person name="Grigoriev I.V."/>
            <person name="Hibbett D.S."/>
        </authorList>
    </citation>
    <scope>NUCLEOTIDE SEQUENCE [LARGE SCALE GENOMIC DNA]</scope>
    <source>
        <strain evidence="3">RWD-64-598 SS2</strain>
    </source>
</reference>
<evidence type="ECO:0000313" key="2">
    <source>
        <dbReference type="EMBL" id="EIW77574.1"/>
    </source>
</evidence>
<feature type="compositionally biased region" description="Acidic residues" evidence="1">
    <location>
        <begin position="184"/>
        <end position="232"/>
    </location>
</feature>
<feature type="compositionally biased region" description="Polar residues" evidence="1">
    <location>
        <begin position="233"/>
        <end position="243"/>
    </location>
</feature>
<feature type="region of interest" description="Disordered" evidence="1">
    <location>
        <begin position="1"/>
        <end position="22"/>
    </location>
</feature>
<feature type="region of interest" description="Disordered" evidence="1">
    <location>
        <begin position="176"/>
        <end position="243"/>
    </location>
</feature>
<name>A0A5M3MFL9_CONPW</name>
<organism evidence="2 3">
    <name type="scientific">Coniophora puteana (strain RWD-64-598)</name>
    <name type="common">Brown rot fungus</name>
    <dbReference type="NCBI Taxonomy" id="741705"/>
    <lineage>
        <taxon>Eukaryota</taxon>
        <taxon>Fungi</taxon>
        <taxon>Dikarya</taxon>
        <taxon>Basidiomycota</taxon>
        <taxon>Agaricomycotina</taxon>
        <taxon>Agaricomycetes</taxon>
        <taxon>Agaricomycetidae</taxon>
        <taxon>Boletales</taxon>
        <taxon>Coniophorineae</taxon>
        <taxon>Coniophoraceae</taxon>
        <taxon>Coniophora</taxon>
    </lineage>
</organism>
<dbReference type="KEGG" id="cput:CONPUDRAFT_156783"/>